<evidence type="ECO:0000313" key="8">
    <source>
        <dbReference type="Proteomes" id="UP000327044"/>
    </source>
</evidence>
<keyword evidence="1" id="KW-0723">Serine/threonine-protein kinase</keyword>
<reference evidence="7 8" key="1">
    <citation type="journal article" date="2018" name="Elife">
        <title>Firefly genomes illuminate parallel origins of bioluminescence in beetles.</title>
        <authorList>
            <person name="Fallon T.R."/>
            <person name="Lower S.E."/>
            <person name="Chang C.H."/>
            <person name="Bessho-Uehara M."/>
            <person name="Martin G.J."/>
            <person name="Bewick A.J."/>
            <person name="Behringer M."/>
            <person name="Debat H.J."/>
            <person name="Wong I."/>
            <person name="Day J.C."/>
            <person name="Suvorov A."/>
            <person name="Silva C.J."/>
            <person name="Stanger-Hall K.F."/>
            <person name="Hall D.W."/>
            <person name="Schmitz R.J."/>
            <person name="Nelson D.R."/>
            <person name="Lewis S.M."/>
            <person name="Shigenobu S."/>
            <person name="Bybee S.M."/>
            <person name="Larracuente A.M."/>
            <person name="Oba Y."/>
            <person name="Weng J.K."/>
        </authorList>
    </citation>
    <scope>NUCLEOTIDE SEQUENCE [LARGE SCALE GENOMIC DNA]</scope>
    <source>
        <strain evidence="7">1611_PpyrPB1</strain>
        <tissue evidence="7">Whole body</tissue>
    </source>
</reference>
<evidence type="ECO:0000256" key="1">
    <source>
        <dbReference type="ARBA" id="ARBA00022527"/>
    </source>
</evidence>
<keyword evidence="5" id="KW-0067">ATP-binding</keyword>
<dbReference type="GO" id="GO:0004674">
    <property type="term" value="F:protein serine/threonine kinase activity"/>
    <property type="evidence" value="ECO:0007669"/>
    <property type="project" value="UniProtKB-KW"/>
</dbReference>
<dbReference type="PROSITE" id="PS50132">
    <property type="entry name" value="RGS"/>
    <property type="match status" value="1"/>
</dbReference>
<evidence type="ECO:0000259" key="6">
    <source>
        <dbReference type="PROSITE" id="PS50132"/>
    </source>
</evidence>
<dbReference type="Proteomes" id="UP000327044">
    <property type="component" value="Unassembled WGS sequence"/>
</dbReference>
<dbReference type="FunFam" id="1.10.167.10:FF:000009">
    <property type="entry name" value="G protein-coupled receptor kinase"/>
    <property type="match status" value="1"/>
</dbReference>
<feature type="domain" description="RGS" evidence="6">
    <location>
        <begin position="59"/>
        <end position="172"/>
    </location>
</feature>
<evidence type="ECO:0000256" key="3">
    <source>
        <dbReference type="ARBA" id="ARBA00022741"/>
    </source>
</evidence>
<protein>
    <recommendedName>
        <fullName evidence="6">RGS domain-containing protein</fullName>
    </recommendedName>
</protein>
<organism evidence="7 8">
    <name type="scientific">Photinus pyralis</name>
    <name type="common">Common eastern firefly</name>
    <name type="synonym">Lampyris pyralis</name>
    <dbReference type="NCBI Taxonomy" id="7054"/>
    <lineage>
        <taxon>Eukaryota</taxon>
        <taxon>Metazoa</taxon>
        <taxon>Ecdysozoa</taxon>
        <taxon>Arthropoda</taxon>
        <taxon>Hexapoda</taxon>
        <taxon>Insecta</taxon>
        <taxon>Pterygota</taxon>
        <taxon>Neoptera</taxon>
        <taxon>Endopterygota</taxon>
        <taxon>Coleoptera</taxon>
        <taxon>Polyphaga</taxon>
        <taxon>Elateriformia</taxon>
        <taxon>Elateroidea</taxon>
        <taxon>Lampyridae</taxon>
        <taxon>Lampyrinae</taxon>
        <taxon>Photinus</taxon>
    </lineage>
</organism>
<dbReference type="InterPro" id="IPR044926">
    <property type="entry name" value="RGS_subdomain_2"/>
</dbReference>
<dbReference type="InParanoid" id="A0A5N4ADI6"/>
<accession>A0A5N4ADI6</accession>
<dbReference type="InterPro" id="IPR036305">
    <property type="entry name" value="RGS_sf"/>
</dbReference>
<dbReference type="Gene3D" id="1.10.167.10">
    <property type="entry name" value="Regulator of G-protein Signalling 4, domain 2"/>
    <property type="match status" value="1"/>
</dbReference>
<proteinExistence type="predicted"/>
<keyword evidence="4" id="KW-0418">Kinase</keyword>
<dbReference type="Pfam" id="PF00615">
    <property type="entry name" value="RGS"/>
    <property type="match status" value="1"/>
</dbReference>
<evidence type="ECO:0000256" key="4">
    <source>
        <dbReference type="ARBA" id="ARBA00022777"/>
    </source>
</evidence>
<dbReference type="EMBL" id="VVIM01000008">
    <property type="protein sequence ID" value="KAB0795371.1"/>
    <property type="molecule type" value="Genomic_DNA"/>
</dbReference>
<evidence type="ECO:0000256" key="5">
    <source>
        <dbReference type="ARBA" id="ARBA00022840"/>
    </source>
</evidence>
<evidence type="ECO:0000256" key="2">
    <source>
        <dbReference type="ARBA" id="ARBA00022679"/>
    </source>
</evidence>
<keyword evidence="8" id="KW-1185">Reference proteome</keyword>
<dbReference type="SMART" id="SM00315">
    <property type="entry name" value="RGS"/>
    <property type="match status" value="1"/>
</dbReference>
<dbReference type="PANTHER" id="PTHR24355:SF28">
    <property type="entry name" value="G PROTEIN-COUPLED RECEPTOR KINASE 2"/>
    <property type="match status" value="1"/>
</dbReference>
<keyword evidence="2" id="KW-0808">Transferase</keyword>
<comment type="caution">
    <text evidence="7">The sequence shown here is derived from an EMBL/GenBank/DDBJ whole genome shotgun (WGS) entry which is preliminary data.</text>
</comment>
<dbReference type="AlphaFoldDB" id="A0A5N4ADI6"/>
<keyword evidence="3" id="KW-0547">Nucleotide-binding</keyword>
<name>A0A5N4ADI6_PHOPY</name>
<dbReference type="GO" id="GO:0009966">
    <property type="term" value="P:regulation of signal transduction"/>
    <property type="evidence" value="ECO:0007669"/>
    <property type="project" value="TreeGrafter"/>
</dbReference>
<dbReference type="Gene3D" id="3.30.200.20">
    <property type="entry name" value="Phosphorylase Kinase, domain 1"/>
    <property type="match status" value="1"/>
</dbReference>
<dbReference type="InterPro" id="IPR016137">
    <property type="entry name" value="RGS"/>
</dbReference>
<sequence>MELENIVANTVYLKAREGGSDSNKGKSKKWRKILQFPHISQCIEIINRIDVRYEYIIDKQPIGKILFRQWCEAKQSHYHRCIKFLELTERYEVETDEQRMELAASIKKDFMAGHEGEETLSLPEVGIELTVGDKLTNGHKELFVPCIQAVKAFLAGEPFKDFTNSLYFHRYLQWKWLESQPITYKTFRMYRVLGKGGFGEVCACQDVLDIEQFSTVKGVNIDATDSTFYSKFNTGCVSIPWQNEMLETDCFRQLNVFGPGGSRTPDLILNVVSAPENNGCFPFRRKKKQPARLRPIPINPMFLPQGTES</sequence>
<dbReference type="GO" id="GO:0005737">
    <property type="term" value="C:cytoplasm"/>
    <property type="evidence" value="ECO:0007669"/>
    <property type="project" value="TreeGrafter"/>
</dbReference>
<dbReference type="PANTHER" id="PTHR24355">
    <property type="entry name" value="G PROTEIN-COUPLED RECEPTOR KINASE/RIBOSOMAL PROTEIN S6 KINASE"/>
    <property type="match status" value="1"/>
</dbReference>
<dbReference type="GO" id="GO:0005524">
    <property type="term" value="F:ATP binding"/>
    <property type="evidence" value="ECO:0007669"/>
    <property type="project" value="UniProtKB-KW"/>
</dbReference>
<evidence type="ECO:0000313" key="7">
    <source>
        <dbReference type="EMBL" id="KAB0795371.1"/>
    </source>
</evidence>
<dbReference type="SUPFAM" id="SSF48097">
    <property type="entry name" value="Regulator of G-protein signaling, RGS"/>
    <property type="match status" value="1"/>
</dbReference>
<gene>
    <name evidence="7" type="ORF">PPYR_12210</name>
</gene>